<dbReference type="Gene3D" id="1.10.1130.10">
    <property type="entry name" value="Flavocytochrome C3, Chain A"/>
    <property type="match status" value="1"/>
</dbReference>
<dbReference type="GO" id="GO:0030313">
    <property type="term" value="C:cell envelope"/>
    <property type="evidence" value="ECO:0007669"/>
    <property type="project" value="UniProtKB-SubCell"/>
</dbReference>
<evidence type="ECO:0000256" key="2">
    <source>
        <dbReference type="ARBA" id="ARBA00004196"/>
    </source>
</evidence>
<evidence type="ECO:0000256" key="1">
    <source>
        <dbReference type="ARBA" id="ARBA00001926"/>
    </source>
</evidence>
<sequence length="82" mass="9128">MKIVVATLALLITAQSAFAFQCNECHSKNPAMVKMHKALQGRDCFACHRIGEKLMGKAVPKDKAAQMQRRVTEAICLECHKK</sequence>
<keyword evidence="11" id="KW-1185">Reference proteome</keyword>
<evidence type="ECO:0000256" key="7">
    <source>
        <dbReference type="ARBA" id="ARBA00023004"/>
    </source>
</evidence>
<keyword evidence="5" id="KW-0479">Metal-binding</keyword>
<comment type="caution">
    <text evidence="10">The sequence shown here is derived from an EMBL/GenBank/DDBJ whole genome shotgun (WGS) entry which is preliminary data.</text>
</comment>
<keyword evidence="3" id="KW-0813">Transport</keyword>
<dbReference type="GO" id="GO:0046872">
    <property type="term" value="F:metal ion binding"/>
    <property type="evidence" value="ECO:0007669"/>
    <property type="project" value="UniProtKB-KW"/>
</dbReference>
<evidence type="ECO:0000256" key="3">
    <source>
        <dbReference type="ARBA" id="ARBA00022448"/>
    </source>
</evidence>
<accession>A0A6V8MGA8</accession>
<comment type="cofactor">
    <cofactor evidence="1">
        <name>heme c</name>
        <dbReference type="ChEBI" id="CHEBI:61717"/>
    </cofactor>
</comment>
<keyword evidence="4" id="KW-0349">Heme</keyword>
<feature type="signal peptide" evidence="8">
    <location>
        <begin position="1"/>
        <end position="19"/>
    </location>
</feature>
<keyword evidence="6" id="KW-0249">Electron transport</keyword>
<name>A0A6V8MGA8_9BACT</name>
<dbReference type="InterPro" id="IPR012286">
    <property type="entry name" value="Tetrahaem_cytochrome"/>
</dbReference>
<evidence type="ECO:0000313" key="10">
    <source>
        <dbReference type="EMBL" id="GFO58719.1"/>
    </source>
</evidence>
<feature type="chain" id="PRO_5027623523" description="Tetrahaem cytochrome domain-containing protein" evidence="8">
    <location>
        <begin position="20"/>
        <end position="82"/>
    </location>
</feature>
<dbReference type="SUPFAM" id="SSF48695">
    <property type="entry name" value="Multiheme cytochromes"/>
    <property type="match status" value="1"/>
</dbReference>
<dbReference type="RefSeq" id="WP_183353571.1">
    <property type="nucleotide sequence ID" value="NZ_BLXX01000002.1"/>
</dbReference>
<evidence type="ECO:0000256" key="4">
    <source>
        <dbReference type="ARBA" id="ARBA00022617"/>
    </source>
</evidence>
<feature type="domain" description="Tetrahaem cytochrome" evidence="9">
    <location>
        <begin position="19"/>
        <end position="81"/>
    </location>
</feature>
<proteinExistence type="predicted"/>
<protein>
    <recommendedName>
        <fullName evidence="9">Tetrahaem cytochrome domain-containing protein</fullName>
    </recommendedName>
</protein>
<keyword evidence="7" id="KW-0408">Iron</keyword>
<evidence type="ECO:0000256" key="5">
    <source>
        <dbReference type="ARBA" id="ARBA00022723"/>
    </source>
</evidence>
<evidence type="ECO:0000313" key="11">
    <source>
        <dbReference type="Proteomes" id="UP000556026"/>
    </source>
</evidence>
<dbReference type="Proteomes" id="UP000556026">
    <property type="component" value="Unassembled WGS sequence"/>
</dbReference>
<dbReference type="EMBL" id="BLXX01000002">
    <property type="protein sequence ID" value="GFO58719.1"/>
    <property type="molecule type" value="Genomic_DNA"/>
</dbReference>
<dbReference type="AlphaFoldDB" id="A0A6V8MGA8"/>
<organism evidence="10 11">
    <name type="scientific">Geomonas silvestris</name>
    <dbReference type="NCBI Taxonomy" id="2740184"/>
    <lineage>
        <taxon>Bacteria</taxon>
        <taxon>Pseudomonadati</taxon>
        <taxon>Thermodesulfobacteriota</taxon>
        <taxon>Desulfuromonadia</taxon>
        <taxon>Geobacterales</taxon>
        <taxon>Geobacteraceae</taxon>
        <taxon>Geomonas</taxon>
    </lineage>
</organism>
<evidence type="ECO:0000259" key="9">
    <source>
        <dbReference type="Pfam" id="PF14537"/>
    </source>
</evidence>
<comment type="subcellular location">
    <subcellularLocation>
        <location evidence="2">Cell envelope</location>
    </subcellularLocation>
</comment>
<evidence type="ECO:0000256" key="6">
    <source>
        <dbReference type="ARBA" id="ARBA00022982"/>
    </source>
</evidence>
<gene>
    <name evidence="10" type="ORF">GMST_10440</name>
</gene>
<dbReference type="InterPro" id="IPR036280">
    <property type="entry name" value="Multihaem_cyt_sf"/>
</dbReference>
<reference evidence="11" key="1">
    <citation type="submission" date="2020-06" db="EMBL/GenBank/DDBJ databases">
        <title>Draft genomic sequence of Geomonas sp. Red330.</title>
        <authorList>
            <person name="Itoh H."/>
            <person name="Zhenxing X."/>
            <person name="Ushijima N."/>
            <person name="Masuda Y."/>
            <person name="Shiratori Y."/>
            <person name="Senoo K."/>
        </authorList>
    </citation>
    <scope>NUCLEOTIDE SEQUENCE [LARGE SCALE GENOMIC DNA]</scope>
    <source>
        <strain evidence="11">Red330</strain>
    </source>
</reference>
<evidence type="ECO:0000256" key="8">
    <source>
        <dbReference type="SAM" id="SignalP"/>
    </source>
</evidence>
<dbReference type="Pfam" id="PF14537">
    <property type="entry name" value="Cytochrom_c3_2"/>
    <property type="match status" value="1"/>
</dbReference>
<keyword evidence="8" id="KW-0732">Signal</keyword>